<evidence type="ECO:0000256" key="6">
    <source>
        <dbReference type="ARBA" id="ARBA00023187"/>
    </source>
</evidence>
<dbReference type="SMART" id="SM00320">
    <property type="entry name" value="WD40"/>
    <property type="match status" value="7"/>
</dbReference>
<feature type="region of interest" description="Disordered" evidence="10">
    <location>
        <begin position="1"/>
        <end position="46"/>
    </location>
</feature>
<evidence type="ECO:0000256" key="5">
    <source>
        <dbReference type="ARBA" id="ARBA00022737"/>
    </source>
</evidence>
<proteinExistence type="predicted"/>
<dbReference type="OrthoDB" id="10257301at2759"/>
<dbReference type="FunFam" id="2.130.10.10:FF:000034">
    <property type="entry name" value="Pre-mRNA-processing factor 17, putative"/>
    <property type="match status" value="1"/>
</dbReference>
<feature type="repeat" description="WD" evidence="9">
    <location>
        <begin position="549"/>
        <end position="582"/>
    </location>
</feature>
<evidence type="ECO:0000256" key="9">
    <source>
        <dbReference type="PROSITE-ProRule" id="PRU00221"/>
    </source>
</evidence>
<feature type="compositionally biased region" description="Low complexity" evidence="10">
    <location>
        <begin position="22"/>
        <end position="32"/>
    </location>
</feature>
<keyword evidence="7" id="KW-0539">Nucleus</keyword>
<keyword evidence="4" id="KW-0747">Spliceosome</keyword>
<dbReference type="InterPro" id="IPR019775">
    <property type="entry name" value="WD40_repeat_CS"/>
</dbReference>
<feature type="repeat" description="WD" evidence="9">
    <location>
        <begin position="517"/>
        <end position="548"/>
    </location>
</feature>
<dbReference type="AlphaFoldDB" id="A0A4P9Y5F4"/>
<feature type="repeat" description="WD" evidence="9">
    <location>
        <begin position="417"/>
        <end position="449"/>
    </location>
</feature>
<evidence type="ECO:0000256" key="2">
    <source>
        <dbReference type="ARBA" id="ARBA00022574"/>
    </source>
</evidence>
<keyword evidence="12" id="KW-1185">Reference proteome</keyword>
<dbReference type="PROSITE" id="PS00678">
    <property type="entry name" value="WD_REPEATS_1"/>
    <property type="match status" value="1"/>
</dbReference>
<dbReference type="InterPro" id="IPR001680">
    <property type="entry name" value="WD40_rpt"/>
</dbReference>
<comment type="subcellular location">
    <subcellularLocation>
        <location evidence="1">Nucleus</location>
    </subcellularLocation>
</comment>
<evidence type="ECO:0000256" key="4">
    <source>
        <dbReference type="ARBA" id="ARBA00022728"/>
    </source>
</evidence>
<protein>
    <recommendedName>
        <fullName evidence="8">Pre-mRNA-processing factor 17</fullName>
    </recommendedName>
</protein>
<dbReference type="GO" id="GO:0000398">
    <property type="term" value="P:mRNA splicing, via spliceosome"/>
    <property type="evidence" value="ECO:0007669"/>
    <property type="project" value="InterPro"/>
</dbReference>
<keyword evidence="2 9" id="KW-0853">WD repeat</keyword>
<dbReference type="Pfam" id="PF00400">
    <property type="entry name" value="WD40"/>
    <property type="match status" value="6"/>
</dbReference>
<evidence type="ECO:0000256" key="8">
    <source>
        <dbReference type="ARBA" id="ARBA00068146"/>
    </source>
</evidence>
<evidence type="ECO:0000256" key="1">
    <source>
        <dbReference type="ARBA" id="ARBA00004123"/>
    </source>
</evidence>
<keyword evidence="6" id="KW-0508">mRNA splicing</keyword>
<feature type="compositionally biased region" description="Basic and acidic residues" evidence="10">
    <location>
        <begin position="33"/>
        <end position="42"/>
    </location>
</feature>
<reference evidence="12" key="1">
    <citation type="journal article" date="2018" name="Nat. Microbiol.">
        <title>Leveraging single-cell genomics to expand the fungal tree of life.</title>
        <authorList>
            <person name="Ahrendt S.R."/>
            <person name="Quandt C.A."/>
            <person name="Ciobanu D."/>
            <person name="Clum A."/>
            <person name="Salamov A."/>
            <person name="Andreopoulos B."/>
            <person name="Cheng J.F."/>
            <person name="Woyke T."/>
            <person name="Pelin A."/>
            <person name="Henrissat B."/>
            <person name="Reynolds N.K."/>
            <person name="Benny G.L."/>
            <person name="Smith M.E."/>
            <person name="James T.Y."/>
            <person name="Grigoriev I.V."/>
        </authorList>
    </citation>
    <scope>NUCLEOTIDE SEQUENCE [LARGE SCALE GENOMIC DNA]</scope>
</reference>
<feature type="compositionally biased region" description="Basic and acidic residues" evidence="10">
    <location>
        <begin position="200"/>
        <end position="237"/>
    </location>
</feature>
<evidence type="ECO:0000313" key="12">
    <source>
        <dbReference type="Proteomes" id="UP000267251"/>
    </source>
</evidence>
<dbReference type="Gene3D" id="2.130.10.10">
    <property type="entry name" value="YVTN repeat-like/Quinoprotein amine dehydrogenase"/>
    <property type="match status" value="1"/>
</dbReference>
<dbReference type="GO" id="GO:0003729">
    <property type="term" value="F:mRNA binding"/>
    <property type="evidence" value="ECO:0007669"/>
    <property type="project" value="TreeGrafter"/>
</dbReference>
<keyword evidence="3" id="KW-0507">mRNA processing</keyword>
<gene>
    <name evidence="11" type="ORF">BJ684DRAFT_8886</name>
</gene>
<dbReference type="PROSITE" id="PS50082">
    <property type="entry name" value="WD_REPEATS_2"/>
    <property type="match status" value="5"/>
</dbReference>
<keyword evidence="5" id="KW-0677">Repeat</keyword>
<dbReference type="GO" id="GO:0071013">
    <property type="term" value="C:catalytic step 2 spliceosome"/>
    <property type="evidence" value="ECO:0007669"/>
    <property type="project" value="InterPro"/>
</dbReference>
<organism evidence="11 12">
    <name type="scientific">Piptocephalis cylindrospora</name>
    <dbReference type="NCBI Taxonomy" id="1907219"/>
    <lineage>
        <taxon>Eukaryota</taxon>
        <taxon>Fungi</taxon>
        <taxon>Fungi incertae sedis</taxon>
        <taxon>Zoopagomycota</taxon>
        <taxon>Zoopagomycotina</taxon>
        <taxon>Zoopagomycetes</taxon>
        <taxon>Zoopagales</taxon>
        <taxon>Piptocephalidaceae</taxon>
        <taxon>Piptocephalis</taxon>
    </lineage>
</organism>
<feature type="region of interest" description="Disordered" evidence="10">
    <location>
        <begin position="149"/>
        <end position="242"/>
    </location>
</feature>
<dbReference type="CDD" id="cd00200">
    <property type="entry name" value="WD40"/>
    <property type="match status" value="1"/>
</dbReference>
<dbReference type="PANTHER" id="PTHR43979">
    <property type="entry name" value="PRE-MRNA-PROCESSING FACTOR 17"/>
    <property type="match status" value="1"/>
</dbReference>
<dbReference type="InterPro" id="IPR015943">
    <property type="entry name" value="WD40/YVTN_repeat-like_dom_sf"/>
</dbReference>
<dbReference type="EMBL" id="KZ987862">
    <property type="protein sequence ID" value="RKP14248.1"/>
    <property type="molecule type" value="Genomic_DNA"/>
</dbReference>
<dbReference type="InterPro" id="IPR036322">
    <property type="entry name" value="WD40_repeat_dom_sf"/>
</dbReference>
<sequence>MSLVGSSYDAASSDEDQPSPAPANNIATPTASIRDKRPRVESAPEVNLEDPMVLSRTVLDPSSQVMTKNVPYADLTLPVQGPRNPGGLLARSAANNVLTGRVEQQAYSEHDFRLQYNTYQAFGYANDPSTLSTREDGSVGGGVNGSGFIGDIDRAKQQGGATIMDRRGRNEHRAKRQAKGDASILDGDGAYKGPWAGYEGEIHGQPEGAAEAKGDVDQEEKKEEKSEEPQGEEKVDEGFGSERSIFHGDQQFDYLGRSYLHVPQDQDVDLNHEPGSQGCFAPKKCIHTWKGHSKAVSSIRFFPNSGHLLLSGGMDGKVKLWDVYHDRRCLRTFLGHKKAIKQVEFSPDGKRFLSASYDRTVKLWDSETGQCIRSFTNGKVANCLAFHPDNPSTFLAGCADRRIIQWDMDEGKVTQEYDQHLGAVNTVTFVDGNRRFITTSDDKTLRAWEFGIPVVIKYVAEPYMHSMPAVALHPERKWLACQSLDNQILVYGATDRFRQARNRRFTGHNVSGYACQVSFSPDGRFLTSGDSNGKVFFWEWRSCKKFKEIQAHDGVCIGVTWHPQETSKMATCGWDGLIKYWD</sequence>
<accession>A0A4P9Y5F4</accession>
<dbReference type="PRINTS" id="PR00320">
    <property type="entry name" value="GPROTEINBRPT"/>
</dbReference>
<dbReference type="PANTHER" id="PTHR43979:SF1">
    <property type="entry name" value="PRE-MRNA-PROCESSING FACTOR 17"/>
    <property type="match status" value="1"/>
</dbReference>
<name>A0A4P9Y5F4_9FUNG</name>
<evidence type="ECO:0000256" key="7">
    <source>
        <dbReference type="ARBA" id="ARBA00023242"/>
    </source>
</evidence>
<evidence type="ECO:0000313" key="11">
    <source>
        <dbReference type="EMBL" id="RKP14248.1"/>
    </source>
</evidence>
<feature type="repeat" description="WD" evidence="9">
    <location>
        <begin position="289"/>
        <end position="323"/>
    </location>
</feature>
<feature type="repeat" description="WD" evidence="9">
    <location>
        <begin position="333"/>
        <end position="374"/>
    </location>
</feature>
<evidence type="ECO:0000256" key="10">
    <source>
        <dbReference type="SAM" id="MobiDB-lite"/>
    </source>
</evidence>
<dbReference type="Proteomes" id="UP000267251">
    <property type="component" value="Unassembled WGS sequence"/>
</dbReference>
<dbReference type="InterPro" id="IPR032847">
    <property type="entry name" value="PRPF17"/>
</dbReference>
<dbReference type="PROSITE" id="PS50294">
    <property type="entry name" value="WD_REPEATS_REGION"/>
    <property type="match status" value="4"/>
</dbReference>
<dbReference type="SUPFAM" id="SSF50978">
    <property type="entry name" value="WD40 repeat-like"/>
    <property type="match status" value="1"/>
</dbReference>
<evidence type="ECO:0000256" key="3">
    <source>
        <dbReference type="ARBA" id="ARBA00022664"/>
    </source>
</evidence>
<dbReference type="InterPro" id="IPR020472">
    <property type="entry name" value="WD40_PAC1"/>
</dbReference>